<proteinExistence type="predicted"/>
<feature type="compositionally biased region" description="Basic and acidic residues" evidence="1">
    <location>
        <begin position="17"/>
        <end position="31"/>
    </location>
</feature>
<feature type="region of interest" description="Disordered" evidence="1">
    <location>
        <begin position="1"/>
        <end position="31"/>
    </location>
</feature>
<feature type="region of interest" description="Disordered" evidence="1">
    <location>
        <begin position="235"/>
        <end position="285"/>
    </location>
</feature>
<evidence type="ECO:0000256" key="1">
    <source>
        <dbReference type="SAM" id="MobiDB-lite"/>
    </source>
</evidence>
<name>A0A819RVQ1_9BILA</name>
<organism evidence="2 3">
    <name type="scientific">Rotaria sordida</name>
    <dbReference type="NCBI Taxonomy" id="392033"/>
    <lineage>
        <taxon>Eukaryota</taxon>
        <taxon>Metazoa</taxon>
        <taxon>Spiralia</taxon>
        <taxon>Gnathifera</taxon>
        <taxon>Rotifera</taxon>
        <taxon>Eurotatoria</taxon>
        <taxon>Bdelloidea</taxon>
        <taxon>Philodinida</taxon>
        <taxon>Philodinidae</taxon>
        <taxon>Rotaria</taxon>
    </lineage>
</organism>
<dbReference type="EMBL" id="CAJOBD010006050">
    <property type="protein sequence ID" value="CAF4049901.1"/>
    <property type="molecule type" value="Genomic_DNA"/>
</dbReference>
<accession>A0A819RVQ1</accession>
<evidence type="ECO:0000313" key="2">
    <source>
        <dbReference type="EMBL" id="CAF4049901.1"/>
    </source>
</evidence>
<dbReference type="Proteomes" id="UP000663836">
    <property type="component" value="Unassembled WGS sequence"/>
</dbReference>
<dbReference type="AlphaFoldDB" id="A0A819RVQ1"/>
<evidence type="ECO:0000313" key="3">
    <source>
        <dbReference type="Proteomes" id="UP000663836"/>
    </source>
</evidence>
<comment type="caution">
    <text evidence="2">The sequence shown here is derived from an EMBL/GenBank/DDBJ whole genome shotgun (WGS) entry which is preliminary data.</text>
</comment>
<protein>
    <submittedName>
        <fullName evidence="2">Uncharacterized protein</fullName>
    </submittedName>
</protein>
<sequence length="337" mass="39955">MAMNDKNHHVLLPLPEPIDHNKKHDQSQQEQQHKFTVMITRPFQPLKPYRICPIHHLSCKTLDDIHIIELQQPFKQWYNRTFKHAENCSVPSFFKDDTLYCICPYRPYKNINDKWSLDNAIKYVFNEFLGQANRNYMSYLYNIVEYQSKVFFNTKLMTDPDRNIERDIDRFDDIFHRFDDDIDEEEDTNIDFDNLYMNIGKDNNNDVIEIEQLNDDKNNLIDSVFKEENLSQKLSQLSATDKEQEDSDKSKSSTVKKRPTLTPSTTTDNISKKMKPDNEESTSNQIPRYLSSHNKAFEQMINPILEKTTTTSINIEYLREIAILIHQLECIDLDRLL</sequence>
<reference evidence="2" key="1">
    <citation type="submission" date="2021-02" db="EMBL/GenBank/DDBJ databases">
        <authorList>
            <person name="Nowell W R."/>
        </authorList>
    </citation>
    <scope>NUCLEOTIDE SEQUENCE</scope>
</reference>
<gene>
    <name evidence="2" type="ORF">JBS370_LOCUS28981</name>
</gene>